<evidence type="ECO:0000313" key="3">
    <source>
        <dbReference type="Proteomes" id="UP000054560"/>
    </source>
</evidence>
<evidence type="ECO:0000256" key="1">
    <source>
        <dbReference type="SAM" id="MobiDB-lite"/>
    </source>
</evidence>
<dbReference type="Proteomes" id="UP000054560">
    <property type="component" value="Unassembled WGS sequence"/>
</dbReference>
<gene>
    <name evidence="2" type="ORF">SARC_06109</name>
</gene>
<feature type="compositionally biased region" description="Basic and acidic residues" evidence="1">
    <location>
        <begin position="121"/>
        <end position="145"/>
    </location>
</feature>
<dbReference type="RefSeq" id="XP_014155475.1">
    <property type="nucleotide sequence ID" value="XM_014300000.1"/>
</dbReference>
<dbReference type="Gene3D" id="2.100.10.50">
    <property type="match status" value="1"/>
</dbReference>
<dbReference type="EMBL" id="KQ242019">
    <property type="protein sequence ID" value="KNC81573.1"/>
    <property type="molecule type" value="Genomic_DNA"/>
</dbReference>
<organism evidence="2 3">
    <name type="scientific">Sphaeroforma arctica JP610</name>
    <dbReference type="NCBI Taxonomy" id="667725"/>
    <lineage>
        <taxon>Eukaryota</taxon>
        <taxon>Ichthyosporea</taxon>
        <taxon>Ichthyophonida</taxon>
        <taxon>Sphaeroforma</taxon>
    </lineage>
</organism>
<protein>
    <submittedName>
        <fullName evidence="2">Uncharacterized protein</fullName>
    </submittedName>
</protein>
<name>A0A0L0G060_9EUKA</name>
<sequence length="555" mass="61616">MNTGSKVMSGFSSLFLAKIGGQSLFQRVVAQRMDVPSVVAERDALVSKVHDKRLVNVLLDYIKERYPIDGGWKAFADKRKMVGVLIAHVTGDYSGVHAKKSEDVAMAKKKRTVKSLFKKKDKSEAGPVPDEKKQDNPIEGMEHLNVDATMPGINRSNSVNSTVSNTSQKSNRSISPGFKRSDVTVEEIGRVDDWTCGALFQVAVRELERYDLETLVQFSGSDPVTDFLAGLLKVFSSTTTSEKRKMLELDAVLKEFMEAVYTFVHNAAVLDAGPLHETITWLLSSYVHSAEQVDLDEMMESLPSDKERAHVWQEIRSLDQYHKQKNKPQSQQQQQTEGVHTKPLKPALVVTSQLVPEMQKTLAKRLAGQSTAEDQDDLLAAAVQRSSVADLQLGASAAETGDTHEGKVVSHIAVCYDQQGVYALEKHGFAVCNETAEKKDKATYVMCKQATPLHNSILPITDMTVSNSRADETRLKLGGWVRVGKDLSKGSLFGTRINIWYKRGTTQEYSKAISDIQVVQEGQSPPDSSYELVDLNLNKNSIRGKAQHVWFTRKL</sequence>
<keyword evidence="3" id="KW-1185">Reference proteome</keyword>
<feature type="compositionally biased region" description="Low complexity" evidence="1">
    <location>
        <begin position="154"/>
        <end position="171"/>
    </location>
</feature>
<proteinExistence type="predicted"/>
<evidence type="ECO:0000313" key="2">
    <source>
        <dbReference type="EMBL" id="KNC81573.1"/>
    </source>
</evidence>
<accession>A0A0L0G060</accession>
<feature type="region of interest" description="Disordered" evidence="1">
    <location>
        <begin position="321"/>
        <end position="341"/>
    </location>
</feature>
<reference evidence="2 3" key="1">
    <citation type="submission" date="2011-02" db="EMBL/GenBank/DDBJ databases">
        <title>The Genome Sequence of Sphaeroforma arctica JP610.</title>
        <authorList>
            <consortium name="The Broad Institute Genome Sequencing Platform"/>
            <person name="Russ C."/>
            <person name="Cuomo C."/>
            <person name="Young S.K."/>
            <person name="Zeng Q."/>
            <person name="Gargeya S."/>
            <person name="Alvarado L."/>
            <person name="Berlin A."/>
            <person name="Chapman S.B."/>
            <person name="Chen Z."/>
            <person name="Freedman E."/>
            <person name="Gellesch M."/>
            <person name="Goldberg J."/>
            <person name="Griggs A."/>
            <person name="Gujja S."/>
            <person name="Heilman E."/>
            <person name="Heiman D."/>
            <person name="Howarth C."/>
            <person name="Mehta T."/>
            <person name="Neiman D."/>
            <person name="Pearson M."/>
            <person name="Roberts A."/>
            <person name="Saif S."/>
            <person name="Shea T."/>
            <person name="Shenoy N."/>
            <person name="Sisk P."/>
            <person name="Stolte C."/>
            <person name="Sykes S."/>
            <person name="White J."/>
            <person name="Yandava C."/>
            <person name="Burger G."/>
            <person name="Gray M.W."/>
            <person name="Holland P.W.H."/>
            <person name="King N."/>
            <person name="Lang F.B.F."/>
            <person name="Roger A.J."/>
            <person name="Ruiz-Trillo I."/>
            <person name="Haas B."/>
            <person name="Nusbaum C."/>
            <person name="Birren B."/>
        </authorList>
    </citation>
    <scope>NUCLEOTIDE SEQUENCE [LARGE SCALE GENOMIC DNA]</scope>
    <source>
        <strain evidence="2 3">JP610</strain>
    </source>
</reference>
<dbReference type="GeneID" id="25906613"/>
<dbReference type="AlphaFoldDB" id="A0A0L0G060"/>
<feature type="region of interest" description="Disordered" evidence="1">
    <location>
        <begin position="116"/>
        <end position="176"/>
    </location>
</feature>